<keyword evidence="1" id="KW-0732">Signal</keyword>
<gene>
    <name evidence="2" type="ORF">A2008_11280</name>
</gene>
<dbReference type="Proteomes" id="UP000178735">
    <property type="component" value="Unassembled WGS sequence"/>
</dbReference>
<dbReference type="Gene3D" id="2.50.20.10">
    <property type="entry name" value="Lipoprotein localisation LolA/LolB/LppX"/>
    <property type="match status" value="1"/>
</dbReference>
<accession>A0A1F7WT65</accession>
<dbReference type="EMBL" id="MGFH01000087">
    <property type="protein sequence ID" value="OGM05956.1"/>
    <property type="molecule type" value="Genomic_DNA"/>
</dbReference>
<name>A0A1F7WT65_9BACT</name>
<evidence type="ECO:0000313" key="3">
    <source>
        <dbReference type="Proteomes" id="UP000178735"/>
    </source>
</evidence>
<feature type="chain" id="PRO_5009533577" description="Outer membrane lipoprotein carrier protein LolA" evidence="1">
    <location>
        <begin position="23"/>
        <end position="229"/>
    </location>
</feature>
<dbReference type="AlphaFoldDB" id="A0A1F7WT65"/>
<organism evidence="2 3">
    <name type="scientific">Candidatus Wallbacteria bacterium GWC2_49_35</name>
    <dbReference type="NCBI Taxonomy" id="1817813"/>
    <lineage>
        <taxon>Bacteria</taxon>
        <taxon>Candidatus Walliibacteriota</taxon>
    </lineage>
</organism>
<evidence type="ECO:0000313" key="2">
    <source>
        <dbReference type="EMBL" id="OGM05956.1"/>
    </source>
</evidence>
<sequence length="229" mass="25570">MKKFAVMFTVLFVLSMAVTVFAQEAAPAPEAAPAVETAPAAVPAAEVKAGDAKIPELLMKAYEKMTADVTFSMEVKAKMNNQEFVTKTKAYFKDAKHYRMDSEVAGQKTRMVIDGDVAWNYMEAANMLMTMPVPPSPTDLKKDINYTEGKDGENVTFTFTDDATKMKVVTTINPKDNLIVKMNTFNEKEELVSEMNYTDWKFEKIGDEMFKKPEGAQEMQMPAQPAPTK</sequence>
<evidence type="ECO:0000256" key="1">
    <source>
        <dbReference type="SAM" id="SignalP"/>
    </source>
</evidence>
<proteinExistence type="predicted"/>
<dbReference type="SUPFAM" id="SSF89392">
    <property type="entry name" value="Prokaryotic lipoproteins and lipoprotein localization factors"/>
    <property type="match status" value="1"/>
</dbReference>
<dbReference type="InterPro" id="IPR029046">
    <property type="entry name" value="LolA/LolB/LppX"/>
</dbReference>
<comment type="caution">
    <text evidence="2">The sequence shown here is derived from an EMBL/GenBank/DDBJ whole genome shotgun (WGS) entry which is preliminary data.</text>
</comment>
<dbReference type="STRING" id="1817813.A2008_11280"/>
<reference evidence="2 3" key="1">
    <citation type="journal article" date="2016" name="Nat. Commun.">
        <title>Thousands of microbial genomes shed light on interconnected biogeochemical processes in an aquifer system.</title>
        <authorList>
            <person name="Anantharaman K."/>
            <person name="Brown C.T."/>
            <person name="Hug L.A."/>
            <person name="Sharon I."/>
            <person name="Castelle C.J."/>
            <person name="Probst A.J."/>
            <person name="Thomas B.C."/>
            <person name="Singh A."/>
            <person name="Wilkins M.J."/>
            <person name="Karaoz U."/>
            <person name="Brodie E.L."/>
            <person name="Williams K.H."/>
            <person name="Hubbard S.S."/>
            <person name="Banfield J.F."/>
        </authorList>
    </citation>
    <scope>NUCLEOTIDE SEQUENCE [LARGE SCALE GENOMIC DNA]</scope>
</reference>
<protein>
    <recommendedName>
        <fullName evidence="4">Outer membrane lipoprotein carrier protein LolA</fullName>
    </recommendedName>
</protein>
<evidence type="ECO:0008006" key="4">
    <source>
        <dbReference type="Google" id="ProtNLM"/>
    </source>
</evidence>
<feature type="signal peptide" evidence="1">
    <location>
        <begin position="1"/>
        <end position="22"/>
    </location>
</feature>